<sequence>MKLYQLIYVSKSVASVSRVELKEILKVACRNNKNQGITGILVYDRGHFFQVLEGGYNNVESVFAKIQKDKRHCRVNRIISYTIQERFFSKWYMGLYNLEDSTHFDFYKLKNCMKSLHEMTSVSEKRTLAKYALTIFIDLKGKTKVQPEDLIELT</sequence>
<dbReference type="InterPro" id="IPR036046">
    <property type="entry name" value="Acylphosphatase-like_dom_sf"/>
</dbReference>
<dbReference type="SUPFAM" id="SSF54975">
    <property type="entry name" value="Acylphosphatase/BLUF domain-like"/>
    <property type="match status" value="1"/>
</dbReference>
<dbReference type="PROSITE" id="PS50925">
    <property type="entry name" value="BLUF"/>
    <property type="match status" value="1"/>
</dbReference>
<proteinExistence type="predicted"/>
<dbReference type="InterPro" id="IPR007024">
    <property type="entry name" value="BLUF_domain"/>
</dbReference>
<evidence type="ECO:0000259" key="1">
    <source>
        <dbReference type="PROSITE" id="PS50925"/>
    </source>
</evidence>
<evidence type="ECO:0000313" key="3">
    <source>
        <dbReference type="Proteomes" id="UP000317171"/>
    </source>
</evidence>
<dbReference type="Pfam" id="PF04940">
    <property type="entry name" value="BLUF"/>
    <property type="match status" value="1"/>
</dbReference>
<protein>
    <submittedName>
        <fullName evidence="2">Blue light-and temperature-regulated antirepressor YcgF</fullName>
    </submittedName>
</protein>
<accession>A0A517RBJ9</accession>
<dbReference type="EMBL" id="CP036269">
    <property type="protein sequence ID" value="QDT41270.1"/>
    <property type="molecule type" value="Genomic_DNA"/>
</dbReference>
<name>A0A517RBJ9_9PLAN</name>
<keyword evidence="3" id="KW-1185">Reference proteome</keyword>
<dbReference type="KEGG" id="gaz:Pan241w_13300"/>
<evidence type="ECO:0000313" key="2">
    <source>
        <dbReference type="EMBL" id="QDT41270.1"/>
    </source>
</evidence>
<dbReference type="OrthoDB" id="196105at2"/>
<reference evidence="2 3" key="1">
    <citation type="submission" date="2019-02" db="EMBL/GenBank/DDBJ databases">
        <title>Deep-cultivation of Planctomycetes and their phenomic and genomic characterization uncovers novel biology.</title>
        <authorList>
            <person name="Wiegand S."/>
            <person name="Jogler M."/>
            <person name="Boedeker C."/>
            <person name="Pinto D."/>
            <person name="Vollmers J."/>
            <person name="Rivas-Marin E."/>
            <person name="Kohn T."/>
            <person name="Peeters S.H."/>
            <person name="Heuer A."/>
            <person name="Rast P."/>
            <person name="Oberbeckmann S."/>
            <person name="Bunk B."/>
            <person name="Jeske O."/>
            <person name="Meyerdierks A."/>
            <person name="Storesund J.E."/>
            <person name="Kallscheuer N."/>
            <person name="Luecker S."/>
            <person name="Lage O.M."/>
            <person name="Pohl T."/>
            <person name="Merkel B.J."/>
            <person name="Hornburger P."/>
            <person name="Mueller R.-W."/>
            <person name="Bruemmer F."/>
            <person name="Labrenz M."/>
            <person name="Spormann A.M."/>
            <person name="Op den Camp H."/>
            <person name="Overmann J."/>
            <person name="Amann R."/>
            <person name="Jetten M.S.M."/>
            <person name="Mascher T."/>
            <person name="Medema M.H."/>
            <person name="Devos D.P."/>
            <person name="Kaster A.-K."/>
            <person name="Ovreas L."/>
            <person name="Rohde M."/>
            <person name="Galperin M.Y."/>
            <person name="Jogler C."/>
        </authorList>
    </citation>
    <scope>NUCLEOTIDE SEQUENCE [LARGE SCALE GENOMIC DNA]</scope>
    <source>
        <strain evidence="2 3">Pan241w</strain>
    </source>
</reference>
<dbReference type="Proteomes" id="UP000317171">
    <property type="component" value="Chromosome"/>
</dbReference>
<dbReference type="GO" id="GO:0009882">
    <property type="term" value="F:blue light photoreceptor activity"/>
    <property type="evidence" value="ECO:0007669"/>
    <property type="project" value="InterPro"/>
</dbReference>
<gene>
    <name evidence="2" type="primary">ycgF_2</name>
    <name evidence="2" type="ORF">Pan241w_13300</name>
</gene>
<dbReference type="Gene3D" id="3.30.70.100">
    <property type="match status" value="1"/>
</dbReference>
<dbReference type="SMART" id="SM01034">
    <property type="entry name" value="BLUF"/>
    <property type="match status" value="1"/>
</dbReference>
<feature type="domain" description="BLUF" evidence="1">
    <location>
        <begin position="3"/>
        <end position="94"/>
    </location>
</feature>
<organism evidence="2 3">
    <name type="scientific">Gimesia alba</name>
    <dbReference type="NCBI Taxonomy" id="2527973"/>
    <lineage>
        <taxon>Bacteria</taxon>
        <taxon>Pseudomonadati</taxon>
        <taxon>Planctomycetota</taxon>
        <taxon>Planctomycetia</taxon>
        <taxon>Planctomycetales</taxon>
        <taxon>Planctomycetaceae</taxon>
        <taxon>Gimesia</taxon>
    </lineage>
</organism>
<dbReference type="RefSeq" id="WP_145212599.1">
    <property type="nucleotide sequence ID" value="NZ_CP036269.1"/>
</dbReference>
<dbReference type="GO" id="GO:0071949">
    <property type="term" value="F:FAD binding"/>
    <property type="evidence" value="ECO:0007669"/>
    <property type="project" value="InterPro"/>
</dbReference>
<dbReference type="AlphaFoldDB" id="A0A517RBJ9"/>